<proteinExistence type="predicted"/>
<evidence type="ECO:0000313" key="2">
    <source>
        <dbReference type="EMBL" id="KAJ5432680.1"/>
    </source>
</evidence>
<dbReference type="InterPro" id="IPR052974">
    <property type="entry name" value="GH79_Enzymes"/>
</dbReference>
<dbReference type="InterPro" id="IPR031728">
    <property type="entry name" value="GlcAase_C"/>
</dbReference>
<dbReference type="SUPFAM" id="SSF51445">
    <property type="entry name" value="(Trans)glycosidases"/>
    <property type="match status" value="1"/>
</dbReference>
<dbReference type="EMBL" id="JAPVEA010000009">
    <property type="protein sequence ID" value="KAJ5432680.1"/>
    <property type="molecule type" value="Genomic_DNA"/>
</dbReference>
<dbReference type="GeneID" id="81605461"/>
<dbReference type="Pfam" id="PF16862">
    <property type="entry name" value="Glyco_hydro_79C"/>
    <property type="match status" value="1"/>
</dbReference>
<dbReference type="Proteomes" id="UP001213681">
    <property type="component" value="Unassembled WGS sequence"/>
</dbReference>
<name>A0AAD6BU31_9EURO</name>
<dbReference type="PANTHER" id="PTHR36183">
    <property type="entry name" value="BETA-GLUCURONIDASE"/>
    <property type="match status" value="1"/>
</dbReference>
<protein>
    <recommendedName>
        <fullName evidence="1">Beta-glucuronidase C-terminal domain-containing protein</fullName>
    </recommendedName>
</protein>
<dbReference type="PANTHER" id="PTHR36183:SF2">
    <property type="entry name" value="BETA-GLUCURONIDASE C-TERMINAL DOMAIN-CONTAINING PROTEIN"/>
    <property type="match status" value="1"/>
</dbReference>
<sequence>MRSYKFLLATSAVYFAAGDCSSRPIAIPLPPKDSEIIPNDLQSFSLEFAFFPDYAGNKSSPNQFSQNLLENFKDITGVYPKVRVGGTSQDNAIYFPDQTDSIDLVFTHPTDDQPSQINYGPGFFESYQALGNMKYIHGLNMKQNSSTQQLTDEAVEACRTMGANLDSYELGNEINMEAPNYRPANYTLQSYVNEWNYKTAAIKAAVENACPGAFPGFMSPSFVILDIVKSNWTAEAMFQLGYDPKNLTKDLSFHNYMGVFSPPLAPVSYDLQTVLMNHTNIVENLAPHIQRAKNLAYLGHPYTLGETNSIANQGRNGETNVFGDALWLVDFSLWAAAHNIKRLHFHQGLNYRYASWQPISSKGQPPKTRAPYYGQIMVASAIGNVRDARIVNIPLVEDTEAAYGIYHGDELSKLVVLNLQAYNQTETRNRPTREYEFKIPTQVKKAQVERLSAPGSDSVGSITFGGISYDYELSKGRPVVVDEQEDSATIDHGVLHIVVPDSSAVLLTLS</sequence>
<comment type="caution">
    <text evidence="2">The sequence shown here is derived from an EMBL/GenBank/DDBJ whole genome shotgun (WGS) entry which is preliminary data.</text>
</comment>
<dbReference type="Gene3D" id="2.60.40.1180">
    <property type="entry name" value="Golgi alpha-mannosidase II"/>
    <property type="match status" value="1"/>
</dbReference>
<reference evidence="2" key="1">
    <citation type="submission" date="2022-12" db="EMBL/GenBank/DDBJ databases">
        <authorList>
            <person name="Petersen C."/>
        </authorList>
    </citation>
    <scope>NUCLEOTIDE SEQUENCE</scope>
    <source>
        <strain evidence="2">IBT 16125</strain>
    </source>
</reference>
<dbReference type="InterPro" id="IPR013780">
    <property type="entry name" value="Glyco_hydro_b"/>
</dbReference>
<feature type="domain" description="Beta-glucuronidase C-terminal" evidence="1">
    <location>
        <begin position="402"/>
        <end position="506"/>
    </location>
</feature>
<reference evidence="2" key="2">
    <citation type="journal article" date="2023" name="IMA Fungus">
        <title>Comparative genomic study of the Penicillium genus elucidates a diverse pangenome and 15 lateral gene transfer events.</title>
        <authorList>
            <person name="Petersen C."/>
            <person name="Sorensen T."/>
            <person name="Nielsen M.R."/>
            <person name="Sondergaard T.E."/>
            <person name="Sorensen J.L."/>
            <person name="Fitzpatrick D.A."/>
            <person name="Frisvad J.C."/>
            <person name="Nielsen K.L."/>
        </authorList>
    </citation>
    <scope>NUCLEOTIDE SEQUENCE</scope>
    <source>
        <strain evidence="2">IBT 16125</strain>
    </source>
</reference>
<keyword evidence="3" id="KW-1185">Reference proteome</keyword>
<evidence type="ECO:0000313" key="3">
    <source>
        <dbReference type="Proteomes" id="UP001213681"/>
    </source>
</evidence>
<evidence type="ECO:0000259" key="1">
    <source>
        <dbReference type="Pfam" id="PF16862"/>
    </source>
</evidence>
<gene>
    <name evidence="2" type="ORF">N7458_011836</name>
</gene>
<dbReference type="Gene3D" id="3.20.20.80">
    <property type="entry name" value="Glycosidases"/>
    <property type="match status" value="1"/>
</dbReference>
<dbReference type="AlphaFoldDB" id="A0AAD6BU31"/>
<accession>A0AAD6BU31</accession>
<organism evidence="2 3">
    <name type="scientific">Penicillium daleae</name>
    <dbReference type="NCBI Taxonomy" id="63821"/>
    <lineage>
        <taxon>Eukaryota</taxon>
        <taxon>Fungi</taxon>
        <taxon>Dikarya</taxon>
        <taxon>Ascomycota</taxon>
        <taxon>Pezizomycotina</taxon>
        <taxon>Eurotiomycetes</taxon>
        <taxon>Eurotiomycetidae</taxon>
        <taxon>Eurotiales</taxon>
        <taxon>Aspergillaceae</taxon>
        <taxon>Penicillium</taxon>
    </lineage>
</organism>
<dbReference type="InterPro" id="IPR017853">
    <property type="entry name" value="GH"/>
</dbReference>
<dbReference type="RefSeq" id="XP_056759972.1">
    <property type="nucleotide sequence ID" value="XM_056915218.1"/>
</dbReference>